<dbReference type="EMBL" id="JAVRRL010000084">
    <property type="protein sequence ID" value="KAK5108523.1"/>
    <property type="molecule type" value="Genomic_DNA"/>
</dbReference>
<dbReference type="Gene3D" id="3.90.1150.10">
    <property type="entry name" value="Aspartate Aminotransferase, domain 1"/>
    <property type="match status" value="1"/>
</dbReference>
<dbReference type="InterPro" id="IPR000796">
    <property type="entry name" value="Asp_trans"/>
</dbReference>
<accession>A0AAN7YCZ4</accession>
<dbReference type="InterPro" id="IPR004839">
    <property type="entry name" value="Aminotransferase_I/II_large"/>
</dbReference>
<sequence length="167" mass="19378">MMLTSGNVDEDAWAIRYFAEQAFPVIFVAHFYAKNMGLYGERVGCIHVVPYDANQAQRIPSQLKRLQRVEITPPSFGARVAAIILNDALLYQQWLQDLRMLFDRISDMRFRLRQQLESKQGTGTWKHLTDQKGKFCFSGLNHQQVKTLRERFIYTPRQMGALVPLAQ</sequence>
<dbReference type="AlphaFoldDB" id="A0AAN7YCZ4"/>
<dbReference type="Gene3D" id="3.40.640.10">
    <property type="entry name" value="Type I PLP-dependent aspartate aminotransferase-like (Major domain)"/>
    <property type="match status" value="1"/>
</dbReference>
<dbReference type="InterPro" id="IPR015424">
    <property type="entry name" value="PyrdxlP-dep_Trfase"/>
</dbReference>
<dbReference type="InterPro" id="IPR015421">
    <property type="entry name" value="PyrdxlP-dep_Trfase_major"/>
</dbReference>
<dbReference type="GO" id="GO:0006532">
    <property type="term" value="P:aspartate biosynthetic process"/>
    <property type="evidence" value="ECO:0007669"/>
    <property type="project" value="TreeGrafter"/>
</dbReference>
<evidence type="ECO:0000256" key="3">
    <source>
        <dbReference type="ARBA" id="ARBA00011738"/>
    </source>
</evidence>
<evidence type="ECO:0000313" key="9">
    <source>
        <dbReference type="Proteomes" id="UP001310890"/>
    </source>
</evidence>
<reference evidence="8" key="1">
    <citation type="submission" date="2023-08" db="EMBL/GenBank/DDBJ databases">
        <title>Black Yeasts Isolated from many extreme environments.</title>
        <authorList>
            <person name="Coleine C."/>
            <person name="Stajich J.E."/>
            <person name="Selbmann L."/>
        </authorList>
    </citation>
    <scope>NUCLEOTIDE SEQUENCE</scope>
    <source>
        <strain evidence="8">CCFEE 5401</strain>
    </source>
</reference>
<keyword evidence="5" id="KW-0808">Transferase</keyword>
<dbReference type="GO" id="GO:0004069">
    <property type="term" value="F:L-aspartate:2-oxoglutarate aminotransferase activity"/>
    <property type="evidence" value="ECO:0007669"/>
    <property type="project" value="TreeGrafter"/>
</dbReference>
<comment type="caution">
    <text evidence="8">The sequence shown here is derived from an EMBL/GenBank/DDBJ whole genome shotgun (WGS) entry which is preliminary data.</text>
</comment>
<comment type="subunit">
    <text evidence="3">Homodimer.</text>
</comment>
<protein>
    <recommendedName>
        <fullName evidence="7">Aminotransferase class I/classII large domain-containing protein</fullName>
    </recommendedName>
</protein>
<gene>
    <name evidence="8" type="ORF">LTR62_008263</name>
</gene>
<comment type="similarity">
    <text evidence="2">Belongs to the class-I pyridoxal-phosphate-dependent aminotransferase family.</text>
</comment>
<organism evidence="8 9">
    <name type="scientific">Meristemomyces frigidus</name>
    <dbReference type="NCBI Taxonomy" id="1508187"/>
    <lineage>
        <taxon>Eukaryota</taxon>
        <taxon>Fungi</taxon>
        <taxon>Dikarya</taxon>
        <taxon>Ascomycota</taxon>
        <taxon>Pezizomycotina</taxon>
        <taxon>Dothideomycetes</taxon>
        <taxon>Dothideomycetidae</taxon>
        <taxon>Mycosphaerellales</taxon>
        <taxon>Teratosphaeriaceae</taxon>
        <taxon>Meristemomyces</taxon>
    </lineage>
</organism>
<evidence type="ECO:0000313" key="8">
    <source>
        <dbReference type="EMBL" id="KAK5108523.1"/>
    </source>
</evidence>
<evidence type="ECO:0000256" key="4">
    <source>
        <dbReference type="ARBA" id="ARBA00022576"/>
    </source>
</evidence>
<dbReference type="Pfam" id="PF00155">
    <property type="entry name" value="Aminotran_1_2"/>
    <property type="match status" value="1"/>
</dbReference>
<dbReference type="PANTHER" id="PTHR11879:SF55">
    <property type="entry name" value="GLUTAMATE OXALOACETATE TRANSAMINASE 1, ISOFORM B"/>
    <property type="match status" value="1"/>
</dbReference>
<evidence type="ECO:0000256" key="1">
    <source>
        <dbReference type="ARBA" id="ARBA00001933"/>
    </source>
</evidence>
<evidence type="ECO:0000259" key="7">
    <source>
        <dbReference type="Pfam" id="PF00155"/>
    </source>
</evidence>
<evidence type="ECO:0000256" key="2">
    <source>
        <dbReference type="ARBA" id="ARBA00007441"/>
    </source>
</evidence>
<feature type="domain" description="Aminotransferase class I/classII large" evidence="7">
    <location>
        <begin position="10"/>
        <end position="155"/>
    </location>
</feature>
<dbReference type="PANTHER" id="PTHR11879">
    <property type="entry name" value="ASPARTATE AMINOTRANSFERASE"/>
    <property type="match status" value="1"/>
</dbReference>
<dbReference type="InterPro" id="IPR015422">
    <property type="entry name" value="PyrdxlP-dep_Trfase_small"/>
</dbReference>
<dbReference type="GO" id="GO:0030170">
    <property type="term" value="F:pyridoxal phosphate binding"/>
    <property type="evidence" value="ECO:0007669"/>
    <property type="project" value="InterPro"/>
</dbReference>
<evidence type="ECO:0000256" key="6">
    <source>
        <dbReference type="ARBA" id="ARBA00022898"/>
    </source>
</evidence>
<proteinExistence type="inferred from homology"/>
<name>A0AAN7YCZ4_9PEZI</name>
<evidence type="ECO:0000256" key="5">
    <source>
        <dbReference type="ARBA" id="ARBA00022679"/>
    </source>
</evidence>
<dbReference type="Proteomes" id="UP001310890">
    <property type="component" value="Unassembled WGS sequence"/>
</dbReference>
<dbReference type="GO" id="GO:0005829">
    <property type="term" value="C:cytosol"/>
    <property type="evidence" value="ECO:0007669"/>
    <property type="project" value="TreeGrafter"/>
</dbReference>
<keyword evidence="4" id="KW-0032">Aminotransferase</keyword>
<comment type="cofactor">
    <cofactor evidence="1">
        <name>pyridoxal 5'-phosphate</name>
        <dbReference type="ChEBI" id="CHEBI:597326"/>
    </cofactor>
</comment>
<keyword evidence="6" id="KW-0663">Pyridoxal phosphate</keyword>
<dbReference type="PRINTS" id="PR00799">
    <property type="entry name" value="TRANSAMINASE"/>
</dbReference>
<dbReference type="SUPFAM" id="SSF53383">
    <property type="entry name" value="PLP-dependent transferases"/>
    <property type="match status" value="1"/>
</dbReference>